<dbReference type="OrthoDB" id="9793039at2"/>
<gene>
    <name evidence="2" type="ORF">JM93_01857</name>
</gene>
<dbReference type="RefSeq" id="WP_145342450.1">
    <property type="nucleotide sequence ID" value="NZ_SMLY01000073.1"/>
</dbReference>
<accession>A0A562T7N7</accession>
<comment type="caution">
    <text evidence="2">The sequence shown here is derived from an EMBL/GenBank/DDBJ whole genome shotgun (WGS) entry which is preliminary data.</text>
</comment>
<dbReference type="AlphaFoldDB" id="A0A562T7N7"/>
<evidence type="ECO:0000259" key="1">
    <source>
        <dbReference type="PROSITE" id="PS51819"/>
    </source>
</evidence>
<dbReference type="SUPFAM" id="SSF54593">
    <property type="entry name" value="Glyoxalase/Bleomycin resistance protein/Dihydroxybiphenyl dioxygenase"/>
    <property type="match status" value="1"/>
</dbReference>
<dbReference type="InterPro" id="IPR037523">
    <property type="entry name" value="VOC_core"/>
</dbReference>
<sequence>MTPSGTFHWFELVTHDVDAAKSFYQSVLGWQSEKADSGHSPYCLFTKNGVPVAGVTGVETMLDWPKLDTFPRWIGYVSVDDVDSCVSNAVASGGRVLKEPFDVPSIGRIAWIEDPHRGDIGVIKLAA</sequence>
<dbReference type="CDD" id="cd07247">
    <property type="entry name" value="SgaA_N_like"/>
    <property type="match status" value="1"/>
</dbReference>
<organism evidence="2 3">
    <name type="scientific">Roseibium hamelinense</name>
    <dbReference type="NCBI Taxonomy" id="150831"/>
    <lineage>
        <taxon>Bacteria</taxon>
        <taxon>Pseudomonadati</taxon>
        <taxon>Pseudomonadota</taxon>
        <taxon>Alphaproteobacteria</taxon>
        <taxon>Hyphomicrobiales</taxon>
        <taxon>Stappiaceae</taxon>
        <taxon>Roseibium</taxon>
    </lineage>
</organism>
<dbReference type="InterPro" id="IPR052164">
    <property type="entry name" value="Anthracycline_SecMetBiosynth"/>
</dbReference>
<dbReference type="Pfam" id="PF22677">
    <property type="entry name" value="Ble-like_N"/>
    <property type="match status" value="1"/>
</dbReference>
<feature type="domain" description="VOC" evidence="1">
    <location>
        <begin position="6"/>
        <end position="125"/>
    </location>
</feature>
<protein>
    <recommendedName>
        <fullName evidence="1">VOC domain-containing protein</fullName>
    </recommendedName>
</protein>
<dbReference type="Proteomes" id="UP000320593">
    <property type="component" value="Unassembled WGS sequence"/>
</dbReference>
<dbReference type="PANTHER" id="PTHR33993:SF14">
    <property type="entry name" value="GB|AAF24581.1"/>
    <property type="match status" value="1"/>
</dbReference>
<dbReference type="Gene3D" id="3.10.180.10">
    <property type="entry name" value="2,3-Dihydroxybiphenyl 1,2-Dioxygenase, domain 1"/>
    <property type="match status" value="1"/>
</dbReference>
<dbReference type="InterPro" id="IPR029068">
    <property type="entry name" value="Glyas_Bleomycin-R_OHBP_Dase"/>
</dbReference>
<keyword evidence="3" id="KW-1185">Reference proteome</keyword>
<evidence type="ECO:0000313" key="3">
    <source>
        <dbReference type="Proteomes" id="UP000320593"/>
    </source>
</evidence>
<dbReference type="PANTHER" id="PTHR33993">
    <property type="entry name" value="GLYOXALASE-RELATED"/>
    <property type="match status" value="1"/>
</dbReference>
<dbReference type="InterPro" id="IPR053863">
    <property type="entry name" value="Glyoxy/Ble-like_N"/>
</dbReference>
<reference evidence="2 3" key="1">
    <citation type="submission" date="2019-07" db="EMBL/GenBank/DDBJ databases">
        <title>Genomic Encyclopedia of Archaeal and Bacterial Type Strains, Phase II (KMG-II): from individual species to whole genera.</title>
        <authorList>
            <person name="Goeker M."/>
        </authorList>
    </citation>
    <scope>NUCLEOTIDE SEQUENCE [LARGE SCALE GENOMIC DNA]</scope>
    <source>
        <strain evidence="2 3">ATCC BAA-252</strain>
    </source>
</reference>
<evidence type="ECO:0000313" key="2">
    <source>
        <dbReference type="EMBL" id="TWI89651.1"/>
    </source>
</evidence>
<dbReference type="EMBL" id="VLLF01000003">
    <property type="protein sequence ID" value="TWI89651.1"/>
    <property type="molecule type" value="Genomic_DNA"/>
</dbReference>
<name>A0A562T7N7_9HYPH</name>
<dbReference type="PROSITE" id="PS51819">
    <property type="entry name" value="VOC"/>
    <property type="match status" value="1"/>
</dbReference>
<proteinExistence type="predicted"/>